<dbReference type="EMBL" id="QGMK01001693">
    <property type="protein sequence ID" value="TVY65571.1"/>
    <property type="molecule type" value="Genomic_DNA"/>
</dbReference>
<feature type="compositionally biased region" description="Polar residues" evidence="1">
    <location>
        <begin position="16"/>
        <end position="26"/>
    </location>
</feature>
<accession>A0A8T9BW03</accession>
<gene>
    <name evidence="2" type="ORF">LSUE1_G010091</name>
</gene>
<feature type="region of interest" description="Disordered" evidence="1">
    <location>
        <begin position="1"/>
        <end position="150"/>
    </location>
</feature>
<organism evidence="2 3">
    <name type="scientific">Lachnellula suecica</name>
    <dbReference type="NCBI Taxonomy" id="602035"/>
    <lineage>
        <taxon>Eukaryota</taxon>
        <taxon>Fungi</taxon>
        <taxon>Dikarya</taxon>
        <taxon>Ascomycota</taxon>
        <taxon>Pezizomycotina</taxon>
        <taxon>Leotiomycetes</taxon>
        <taxon>Helotiales</taxon>
        <taxon>Lachnaceae</taxon>
        <taxon>Lachnellula</taxon>
    </lineage>
</organism>
<keyword evidence="3" id="KW-1185">Reference proteome</keyword>
<name>A0A8T9BW03_9HELO</name>
<evidence type="ECO:0000313" key="3">
    <source>
        <dbReference type="Proteomes" id="UP000469558"/>
    </source>
</evidence>
<comment type="caution">
    <text evidence="2">The sequence shown here is derived from an EMBL/GenBank/DDBJ whole genome shotgun (WGS) entry which is preliminary data.</text>
</comment>
<dbReference type="Proteomes" id="UP000469558">
    <property type="component" value="Unassembled WGS sequence"/>
</dbReference>
<dbReference type="AlphaFoldDB" id="A0A8T9BW03"/>
<proteinExistence type="predicted"/>
<protein>
    <submittedName>
        <fullName evidence="2">Uncharacterized protein</fullName>
    </submittedName>
</protein>
<dbReference type="OrthoDB" id="5234213at2759"/>
<sequence>MAPQESQPKKTLRETALQTNKTNPSQLGDPISLKAEDSNTSPTTPPKNSPTKDIQTHAPAPTEGDSSKGPSLSKSNQKPGQGLKDTKEIKNIAPSPTEGDESKGGKTLRQKAMQKLEENPSQLGDPVSLKAETADSEPTENDRGAGKSKL</sequence>
<reference evidence="2 3" key="1">
    <citation type="submission" date="2018-05" db="EMBL/GenBank/DDBJ databases">
        <title>Genome sequencing and assembly of the regulated plant pathogen Lachnellula willkommii and related sister species for the development of diagnostic species identification markers.</title>
        <authorList>
            <person name="Giroux E."/>
            <person name="Bilodeau G."/>
        </authorList>
    </citation>
    <scope>NUCLEOTIDE SEQUENCE [LARGE SCALE GENOMIC DNA]</scope>
    <source>
        <strain evidence="2 3">CBS 268.59</strain>
    </source>
</reference>
<evidence type="ECO:0000256" key="1">
    <source>
        <dbReference type="SAM" id="MobiDB-lite"/>
    </source>
</evidence>
<feature type="compositionally biased region" description="Basic and acidic residues" evidence="1">
    <location>
        <begin position="140"/>
        <end position="150"/>
    </location>
</feature>
<evidence type="ECO:0000313" key="2">
    <source>
        <dbReference type="EMBL" id="TVY65571.1"/>
    </source>
</evidence>
<feature type="compositionally biased region" description="Polar residues" evidence="1">
    <location>
        <begin position="68"/>
        <end position="79"/>
    </location>
</feature>